<feature type="domain" description="DUF6472" evidence="1">
    <location>
        <begin position="5"/>
        <end position="60"/>
    </location>
</feature>
<evidence type="ECO:0000313" key="2">
    <source>
        <dbReference type="EMBL" id="RXS74568.1"/>
    </source>
</evidence>
<reference evidence="2 3" key="1">
    <citation type="submission" date="2019-01" db="EMBL/GenBank/DDBJ databases">
        <title>Blautia sp. nov. KGMB01111 isolated human feces.</title>
        <authorList>
            <person name="Park J.-E."/>
            <person name="Kim J.-S."/>
            <person name="Park S.-H."/>
        </authorList>
    </citation>
    <scope>NUCLEOTIDE SEQUENCE [LARGE SCALE GENOMIC DNA]</scope>
    <source>
        <strain evidence="2 3">KGMB01111</strain>
    </source>
</reference>
<proteinExistence type="predicted"/>
<dbReference type="OrthoDB" id="1823132at2"/>
<comment type="caution">
    <text evidence="2">The sequence shown here is derived from an EMBL/GenBank/DDBJ whole genome shotgun (WGS) entry which is preliminary data.</text>
</comment>
<name>A0A4Q1RG86_9FIRM</name>
<dbReference type="RefSeq" id="WP_022171109.1">
    <property type="nucleotide sequence ID" value="NZ_DAWBJR010000002.1"/>
</dbReference>
<organism evidence="2 3">
    <name type="scientific">Blautia faecicola</name>
    <dbReference type="NCBI Taxonomy" id="2509240"/>
    <lineage>
        <taxon>Bacteria</taxon>
        <taxon>Bacillati</taxon>
        <taxon>Bacillota</taxon>
        <taxon>Clostridia</taxon>
        <taxon>Lachnospirales</taxon>
        <taxon>Lachnospiraceae</taxon>
        <taxon>Blautia</taxon>
    </lineage>
</organism>
<dbReference type="EMBL" id="SDKC01000001">
    <property type="protein sequence ID" value="RXS74568.1"/>
    <property type="molecule type" value="Genomic_DNA"/>
</dbReference>
<sequence length="60" mass="7302">MAGQTNCESCANYVYDEESDCYCCEVDLDEDEMYRFLSDTFYQCPYYQLDDEYRIVRKQM</sequence>
<protein>
    <recommendedName>
        <fullName evidence="1">DUF6472 domain-containing protein</fullName>
    </recommendedName>
</protein>
<evidence type="ECO:0000313" key="3">
    <source>
        <dbReference type="Proteomes" id="UP000290106"/>
    </source>
</evidence>
<gene>
    <name evidence="2" type="ORF">ETP43_04680</name>
</gene>
<accession>A0A4Q1RG86</accession>
<dbReference type="Pfam" id="PF20076">
    <property type="entry name" value="DUF6472"/>
    <property type="match status" value="1"/>
</dbReference>
<evidence type="ECO:0000259" key="1">
    <source>
        <dbReference type="Pfam" id="PF20076"/>
    </source>
</evidence>
<keyword evidence="3" id="KW-1185">Reference proteome</keyword>
<dbReference type="InterPro" id="IPR045525">
    <property type="entry name" value="DUF6472"/>
</dbReference>
<dbReference type="Proteomes" id="UP000290106">
    <property type="component" value="Unassembled WGS sequence"/>
</dbReference>
<dbReference type="AlphaFoldDB" id="A0A4Q1RG86"/>